<sequence length="306" mass="34765">MKSAFLALFLIISLFVNGQNLYIKTYGNEKNKPIIFIHGGPSGNSTLFEGTTAQKLADSGFYVITYDRRGEGRSADPDAKFTYAEAFQDLNTIYKKYNLKKAVLLAHSFGGLVATLYTEKYPQNVSALVLAGALFSQQETYNHILDSVRKIYTKKNDLVMLDKVTLIENLNKNSAAYRKECFELAGENNFFKIPNPTEESKKLYADYDSGIFYKTNIRNKNAPLLFYQNETQNNIDTRSALKKIKSKGVSIYAIYGKEDGIFSNDQINSIKILAGQTHFALLDNCSHYLFADQQKQFLAYMKKWLH</sequence>
<dbReference type="GO" id="GO:0008233">
    <property type="term" value="F:peptidase activity"/>
    <property type="evidence" value="ECO:0007669"/>
    <property type="project" value="InterPro"/>
</dbReference>
<dbReference type="InterPro" id="IPR000073">
    <property type="entry name" value="AB_hydrolase_1"/>
</dbReference>
<dbReference type="EMBL" id="FRBT01000002">
    <property type="protein sequence ID" value="SHL83466.1"/>
    <property type="molecule type" value="Genomic_DNA"/>
</dbReference>
<dbReference type="PANTHER" id="PTHR43798">
    <property type="entry name" value="MONOACYLGLYCEROL LIPASE"/>
    <property type="match status" value="1"/>
</dbReference>
<dbReference type="PANTHER" id="PTHR43798:SF33">
    <property type="entry name" value="HYDROLASE, PUTATIVE (AFU_ORTHOLOGUE AFUA_2G14860)-RELATED"/>
    <property type="match status" value="1"/>
</dbReference>
<reference evidence="5" key="1">
    <citation type="submission" date="2016-11" db="EMBL/GenBank/DDBJ databases">
        <authorList>
            <person name="Varghese N."/>
            <person name="Submissions S."/>
        </authorList>
    </citation>
    <scope>NUCLEOTIDE SEQUENCE [LARGE SCALE GENOMIC DNA]</scope>
    <source>
        <strain evidence="5">DSM 24724</strain>
    </source>
</reference>
<comment type="similarity">
    <text evidence="1">Belongs to the peptidase S33 family.</text>
</comment>
<evidence type="ECO:0000256" key="2">
    <source>
        <dbReference type="ARBA" id="ARBA00022801"/>
    </source>
</evidence>
<dbReference type="STRING" id="946677.SAMN05444484_102743"/>
<dbReference type="GO" id="GO:0006508">
    <property type="term" value="P:proteolysis"/>
    <property type="evidence" value="ECO:0007669"/>
    <property type="project" value="InterPro"/>
</dbReference>
<dbReference type="AlphaFoldDB" id="A0A1M7DVI1"/>
<proteinExistence type="inferred from homology"/>
<evidence type="ECO:0000259" key="3">
    <source>
        <dbReference type="Pfam" id="PF00561"/>
    </source>
</evidence>
<name>A0A1M7DVI1_9FLAO</name>
<dbReference type="Gene3D" id="3.40.50.1820">
    <property type="entry name" value="alpha/beta hydrolase"/>
    <property type="match status" value="1"/>
</dbReference>
<dbReference type="InterPro" id="IPR002410">
    <property type="entry name" value="Peptidase_S33"/>
</dbReference>
<feature type="domain" description="AB hydrolase-1" evidence="3">
    <location>
        <begin position="32"/>
        <end position="291"/>
    </location>
</feature>
<gene>
    <name evidence="4" type="ORF">SAMN05444484_102743</name>
</gene>
<dbReference type="InterPro" id="IPR029058">
    <property type="entry name" value="AB_hydrolase_fold"/>
</dbReference>
<organism evidence="4 5">
    <name type="scientific">Flavobacterium chilense</name>
    <dbReference type="NCBI Taxonomy" id="946677"/>
    <lineage>
        <taxon>Bacteria</taxon>
        <taxon>Pseudomonadati</taxon>
        <taxon>Bacteroidota</taxon>
        <taxon>Flavobacteriia</taxon>
        <taxon>Flavobacteriales</taxon>
        <taxon>Flavobacteriaceae</taxon>
        <taxon>Flavobacterium</taxon>
    </lineage>
</organism>
<dbReference type="GO" id="GO:0016020">
    <property type="term" value="C:membrane"/>
    <property type="evidence" value="ECO:0007669"/>
    <property type="project" value="TreeGrafter"/>
</dbReference>
<evidence type="ECO:0000313" key="5">
    <source>
        <dbReference type="Proteomes" id="UP000184028"/>
    </source>
</evidence>
<dbReference type="SUPFAM" id="SSF53474">
    <property type="entry name" value="alpha/beta-Hydrolases"/>
    <property type="match status" value="1"/>
</dbReference>
<accession>A0A1M7DVI1</accession>
<keyword evidence="2" id="KW-0378">Hydrolase</keyword>
<dbReference type="InterPro" id="IPR050266">
    <property type="entry name" value="AB_hydrolase_sf"/>
</dbReference>
<dbReference type="PRINTS" id="PR00793">
    <property type="entry name" value="PROAMNOPTASE"/>
</dbReference>
<dbReference type="RefSeq" id="WP_068842168.1">
    <property type="nucleotide sequence ID" value="NZ_FRBT01000002.1"/>
</dbReference>
<keyword evidence="5" id="KW-1185">Reference proteome</keyword>
<protein>
    <submittedName>
        <fullName evidence="4">Proline iminopeptidase</fullName>
    </submittedName>
</protein>
<dbReference type="Pfam" id="PF00561">
    <property type="entry name" value="Abhydrolase_1"/>
    <property type="match status" value="1"/>
</dbReference>
<evidence type="ECO:0000256" key="1">
    <source>
        <dbReference type="ARBA" id="ARBA00010088"/>
    </source>
</evidence>
<dbReference type="Proteomes" id="UP000184028">
    <property type="component" value="Unassembled WGS sequence"/>
</dbReference>
<evidence type="ECO:0000313" key="4">
    <source>
        <dbReference type="EMBL" id="SHL83466.1"/>
    </source>
</evidence>
<dbReference type="OrthoDB" id="9780932at2"/>